<dbReference type="AlphaFoldDB" id="A0A7C6A7A6"/>
<reference evidence="10" key="1">
    <citation type="journal article" date="2020" name="mSystems">
        <title>Genome- and Community-Level Interaction Insights into Carbon Utilization and Element Cycling Functions of Hydrothermarchaeota in Hydrothermal Sediment.</title>
        <authorList>
            <person name="Zhou Z."/>
            <person name="Liu Y."/>
            <person name="Xu W."/>
            <person name="Pan J."/>
            <person name="Luo Z.H."/>
            <person name="Li M."/>
        </authorList>
    </citation>
    <scope>NUCLEOTIDE SEQUENCE [LARGE SCALE GENOMIC DNA]</scope>
    <source>
        <strain evidence="10">SpSt-1135</strain>
    </source>
</reference>
<keyword evidence="2" id="KW-0732">Signal</keyword>
<keyword evidence="6" id="KW-0961">Cell wall biogenesis/degradation</keyword>
<dbReference type="GO" id="GO:0071555">
    <property type="term" value="P:cell wall organization"/>
    <property type="evidence" value="ECO:0007669"/>
    <property type="project" value="UniProtKB-KW"/>
</dbReference>
<dbReference type="InterPro" id="IPR001967">
    <property type="entry name" value="Peptidase_S11_N"/>
</dbReference>
<evidence type="ECO:0000256" key="8">
    <source>
        <dbReference type="RuleBase" id="RU004016"/>
    </source>
</evidence>
<keyword evidence="10" id="KW-0121">Carboxypeptidase</keyword>
<dbReference type="Pfam" id="PF00768">
    <property type="entry name" value="Peptidase_S11"/>
    <property type="match status" value="1"/>
</dbReference>
<dbReference type="InterPro" id="IPR018044">
    <property type="entry name" value="Peptidase_S11"/>
</dbReference>
<evidence type="ECO:0000256" key="6">
    <source>
        <dbReference type="ARBA" id="ARBA00023316"/>
    </source>
</evidence>
<evidence type="ECO:0000256" key="2">
    <source>
        <dbReference type="ARBA" id="ARBA00022729"/>
    </source>
</evidence>
<evidence type="ECO:0000256" key="3">
    <source>
        <dbReference type="ARBA" id="ARBA00022801"/>
    </source>
</evidence>
<feature type="active site" evidence="7">
    <location>
        <position position="107"/>
    </location>
</feature>
<feature type="active site" description="Proton acceptor" evidence="7">
    <location>
        <position position="43"/>
    </location>
</feature>
<comment type="similarity">
    <text evidence="1 8">Belongs to the peptidase S11 family.</text>
</comment>
<dbReference type="Proteomes" id="UP000886400">
    <property type="component" value="Unassembled WGS sequence"/>
</dbReference>
<keyword evidence="5" id="KW-0573">Peptidoglycan synthesis</keyword>
<organism evidence="10">
    <name type="scientific">Desulfurella acetivorans</name>
    <dbReference type="NCBI Taxonomy" id="33002"/>
    <lineage>
        <taxon>Bacteria</taxon>
        <taxon>Pseudomonadati</taxon>
        <taxon>Campylobacterota</taxon>
        <taxon>Desulfurellia</taxon>
        <taxon>Desulfurellales</taxon>
        <taxon>Desulfurellaceae</taxon>
        <taxon>Desulfurella</taxon>
    </lineage>
</organism>
<evidence type="ECO:0000256" key="7">
    <source>
        <dbReference type="PIRSR" id="PIRSR618044-1"/>
    </source>
</evidence>
<keyword evidence="10" id="KW-0645">Protease</keyword>
<dbReference type="InterPro" id="IPR012338">
    <property type="entry name" value="Beta-lactam/transpept-like"/>
</dbReference>
<accession>A0A7C6A7A6</accession>
<dbReference type="SUPFAM" id="SSF56601">
    <property type="entry name" value="beta-lactamase/transpeptidase-like"/>
    <property type="match status" value="1"/>
</dbReference>
<feature type="non-terminal residue" evidence="10">
    <location>
        <position position="1"/>
    </location>
</feature>
<proteinExistence type="inferred from homology"/>
<dbReference type="EMBL" id="DRZX01000082">
    <property type="protein sequence ID" value="HHS48577.1"/>
    <property type="molecule type" value="Genomic_DNA"/>
</dbReference>
<dbReference type="PRINTS" id="PR00725">
    <property type="entry name" value="DADACBPTASE1"/>
</dbReference>
<evidence type="ECO:0000259" key="9">
    <source>
        <dbReference type="Pfam" id="PF00768"/>
    </source>
</evidence>
<evidence type="ECO:0000256" key="1">
    <source>
        <dbReference type="ARBA" id="ARBA00007164"/>
    </source>
</evidence>
<dbReference type="GO" id="GO:0009002">
    <property type="term" value="F:serine-type D-Ala-D-Ala carboxypeptidase activity"/>
    <property type="evidence" value="ECO:0007669"/>
    <property type="project" value="InterPro"/>
</dbReference>
<feature type="domain" description="Peptidase S11 D-alanyl-D-alanine carboxypeptidase A N-terminal" evidence="9">
    <location>
        <begin position="26"/>
        <end position="129"/>
    </location>
</feature>
<gene>
    <name evidence="10" type="ORF">ENM99_01765</name>
</gene>
<evidence type="ECO:0000256" key="5">
    <source>
        <dbReference type="ARBA" id="ARBA00022984"/>
    </source>
</evidence>
<evidence type="ECO:0000313" key="10">
    <source>
        <dbReference type="EMBL" id="HHS48577.1"/>
    </source>
</evidence>
<comment type="caution">
    <text evidence="10">The sequence shown here is derived from an EMBL/GenBank/DDBJ whole genome shotgun (WGS) entry which is preliminary data.</text>
</comment>
<sequence>QTSNGSLNIMWPPNTQYAIAVQNEGLIEKSPNQNPFPTASVAKIMTAYIILKDHPLKFDENGPTLTITNNDVQEYLADKKNGQSVVKVKAGEKLNERQMLEALLLPSANNIATILARWDLGSVRNFVEKL</sequence>
<keyword evidence="4" id="KW-0133">Cell shape</keyword>
<dbReference type="Gene3D" id="3.40.710.10">
    <property type="entry name" value="DD-peptidase/beta-lactamase superfamily"/>
    <property type="match status" value="1"/>
</dbReference>
<dbReference type="GO" id="GO:0006508">
    <property type="term" value="P:proteolysis"/>
    <property type="evidence" value="ECO:0007669"/>
    <property type="project" value="InterPro"/>
</dbReference>
<feature type="active site" description="Acyl-ester intermediate" evidence="7">
    <location>
        <position position="40"/>
    </location>
</feature>
<evidence type="ECO:0000256" key="4">
    <source>
        <dbReference type="ARBA" id="ARBA00022960"/>
    </source>
</evidence>
<dbReference type="GO" id="GO:0008360">
    <property type="term" value="P:regulation of cell shape"/>
    <property type="evidence" value="ECO:0007669"/>
    <property type="project" value="UniProtKB-KW"/>
</dbReference>
<keyword evidence="3" id="KW-0378">Hydrolase</keyword>
<dbReference type="GO" id="GO:0009252">
    <property type="term" value="P:peptidoglycan biosynthetic process"/>
    <property type="evidence" value="ECO:0007669"/>
    <property type="project" value="UniProtKB-KW"/>
</dbReference>
<name>A0A7C6A7A6_DESAE</name>
<protein>
    <submittedName>
        <fullName evidence="10">D-alanyl-D-alanine carboxypeptidase</fullName>
    </submittedName>
</protein>